<evidence type="ECO:0000313" key="6">
    <source>
        <dbReference type="EMBL" id="CAH1774357.1"/>
    </source>
</evidence>
<keyword evidence="4" id="KW-1015">Disulfide bond</keyword>
<evidence type="ECO:0000256" key="4">
    <source>
        <dbReference type="ARBA" id="ARBA00023157"/>
    </source>
</evidence>
<feature type="domain" description="DSL" evidence="5">
    <location>
        <begin position="1"/>
        <end position="32"/>
    </location>
</feature>
<comment type="caution">
    <text evidence="6">The sequence shown here is derived from an EMBL/GenBank/DDBJ whole genome shotgun (WGS) entry which is preliminary data.</text>
</comment>
<evidence type="ECO:0000259" key="5">
    <source>
        <dbReference type="Pfam" id="PF01414"/>
    </source>
</evidence>
<organism evidence="6 7">
    <name type="scientific">Owenia fusiformis</name>
    <name type="common">Polychaete worm</name>
    <dbReference type="NCBI Taxonomy" id="6347"/>
    <lineage>
        <taxon>Eukaryota</taxon>
        <taxon>Metazoa</taxon>
        <taxon>Spiralia</taxon>
        <taxon>Lophotrochozoa</taxon>
        <taxon>Annelida</taxon>
        <taxon>Polychaeta</taxon>
        <taxon>Sedentaria</taxon>
        <taxon>Canalipalpata</taxon>
        <taxon>Sabellida</taxon>
        <taxon>Oweniida</taxon>
        <taxon>Oweniidae</taxon>
        <taxon>Owenia</taxon>
    </lineage>
</organism>
<dbReference type="Gene3D" id="2.10.25.140">
    <property type="match status" value="1"/>
</dbReference>
<keyword evidence="2" id="KW-0245">EGF-like domain</keyword>
<proteinExistence type="predicted"/>
<reference evidence="6" key="1">
    <citation type="submission" date="2022-03" db="EMBL/GenBank/DDBJ databases">
        <authorList>
            <person name="Martin C."/>
        </authorList>
    </citation>
    <scope>NUCLEOTIDE SEQUENCE</scope>
</reference>
<dbReference type="GO" id="GO:0007154">
    <property type="term" value="P:cell communication"/>
    <property type="evidence" value="ECO:0007669"/>
    <property type="project" value="InterPro"/>
</dbReference>
<keyword evidence="3" id="KW-0677">Repeat</keyword>
<evidence type="ECO:0000256" key="1">
    <source>
        <dbReference type="ARBA" id="ARBA00022473"/>
    </source>
</evidence>
<name>A0A8S4N0K7_OWEFU</name>
<accession>A0A8S4N0K7</accession>
<feature type="non-terminal residue" evidence="6">
    <location>
        <position position="109"/>
    </location>
</feature>
<protein>
    <recommendedName>
        <fullName evidence="5">DSL domain-containing protein</fullName>
    </recommendedName>
</protein>
<dbReference type="OrthoDB" id="283575at2759"/>
<dbReference type="EMBL" id="CAIIXF020000001">
    <property type="protein sequence ID" value="CAH1774357.1"/>
    <property type="molecule type" value="Genomic_DNA"/>
</dbReference>
<keyword evidence="7" id="KW-1185">Reference proteome</keyword>
<dbReference type="GO" id="GO:0016020">
    <property type="term" value="C:membrane"/>
    <property type="evidence" value="ECO:0007669"/>
    <property type="project" value="InterPro"/>
</dbReference>
<sequence>CEPHDDCEGHYTCADDGSKICLANWTDNGCKTWVGEPYECVLNKGYKIYNDLRGMWDGSVECTGKIPLSYTLNITVTSDITTPSGIFELSYNASDGVHYTAKGTYEQNG</sequence>
<dbReference type="InterPro" id="IPR001774">
    <property type="entry name" value="DSL"/>
</dbReference>
<gene>
    <name evidence="6" type="ORF">OFUS_LOCUS1837</name>
</gene>
<feature type="non-terminal residue" evidence="6">
    <location>
        <position position="1"/>
    </location>
</feature>
<dbReference type="Proteomes" id="UP000749559">
    <property type="component" value="Unassembled WGS sequence"/>
</dbReference>
<keyword evidence="1" id="KW-0217">Developmental protein</keyword>
<evidence type="ECO:0000256" key="3">
    <source>
        <dbReference type="ARBA" id="ARBA00022737"/>
    </source>
</evidence>
<evidence type="ECO:0000256" key="2">
    <source>
        <dbReference type="ARBA" id="ARBA00022536"/>
    </source>
</evidence>
<dbReference type="AlphaFoldDB" id="A0A8S4N0K7"/>
<dbReference type="Pfam" id="PF01414">
    <property type="entry name" value="DSL"/>
    <property type="match status" value="1"/>
</dbReference>
<evidence type="ECO:0000313" key="7">
    <source>
        <dbReference type="Proteomes" id="UP000749559"/>
    </source>
</evidence>